<dbReference type="EMBL" id="FOJN01000004">
    <property type="protein sequence ID" value="SFA47117.1"/>
    <property type="molecule type" value="Genomic_DNA"/>
</dbReference>
<evidence type="ECO:0000259" key="1">
    <source>
        <dbReference type="Pfam" id="PF00563"/>
    </source>
</evidence>
<dbReference type="OrthoDB" id="3278016at2"/>
<dbReference type="Gene3D" id="3.20.20.450">
    <property type="entry name" value="EAL domain"/>
    <property type="match status" value="1"/>
</dbReference>
<reference evidence="3 4" key="1">
    <citation type="submission" date="2016-10" db="EMBL/GenBank/DDBJ databases">
        <authorList>
            <person name="de Groot N.N."/>
        </authorList>
    </citation>
    <scope>NUCLEOTIDE SEQUENCE [LARGE SCALE GENOMIC DNA]</scope>
    <source>
        <strain evidence="3 4">DSM 44908</strain>
    </source>
</reference>
<dbReference type="Pfam" id="PF10069">
    <property type="entry name" value="DICT"/>
    <property type="match status" value="1"/>
</dbReference>
<feature type="domain" description="DICT" evidence="2">
    <location>
        <begin position="245"/>
        <end position="351"/>
    </location>
</feature>
<feature type="domain" description="EAL" evidence="1">
    <location>
        <begin position="1"/>
        <end position="205"/>
    </location>
</feature>
<gene>
    <name evidence="3" type="ORF">SAMN05444374_104158</name>
</gene>
<dbReference type="InterPro" id="IPR035919">
    <property type="entry name" value="EAL_sf"/>
</dbReference>
<protein>
    <submittedName>
        <fullName evidence="3">EAL domain, c-di-GMP-specific phosphodiesterase class I (Or its enzymatically inactive variant)</fullName>
    </submittedName>
</protein>
<dbReference type="Proteomes" id="UP000182054">
    <property type="component" value="Unassembled WGS sequence"/>
</dbReference>
<name>A0A1I0T604_9NOCA</name>
<evidence type="ECO:0000259" key="2">
    <source>
        <dbReference type="Pfam" id="PF10069"/>
    </source>
</evidence>
<evidence type="ECO:0000313" key="4">
    <source>
        <dbReference type="Proteomes" id="UP000182054"/>
    </source>
</evidence>
<dbReference type="AlphaFoldDB" id="A0A1I0T604"/>
<accession>A0A1I0T604</accession>
<dbReference type="SUPFAM" id="SSF141868">
    <property type="entry name" value="EAL domain-like"/>
    <property type="match status" value="1"/>
</dbReference>
<evidence type="ECO:0000313" key="3">
    <source>
        <dbReference type="EMBL" id="SFA47117.1"/>
    </source>
</evidence>
<sequence>MQFAPVRRLEDGALAGAELQVRGPSGTALGTASALRHAAQLMGQRADLDEYKHRHARTPLARTVADHLPLLVTVDSESPLAAEPATEGLERTIVTVDATDVLRNPHRALARVVSARASGRLVALDGVGVDVQAATLLSLIEPDIVVTAAELHSGSAGTDIGATAHALSAYVERSHAVIVAEGIDDDAARLAAQTVGATYGIGALYPPVDDPAGLLTEDVVPMPHAPVWTTPIPAETTPYAIASEHATPRRGTKRVLVQMSKSLEKQAVAAGSAMLALGTFQHATHFTERTAQRWRHLADTIGFAGVYGVGLTQMLDGNTQHAPLDPADDMVNEWTVVVLGPHHAALLSARDRHDNGPDLERTFDFVQTYDRATVTQAAHAIMHRFTP</sequence>
<dbReference type="InterPro" id="IPR001633">
    <property type="entry name" value="EAL_dom"/>
</dbReference>
<organism evidence="3 4">
    <name type="scientific">Rhodococcoides kroppenstedtii</name>
    <dbReference type="NCBI Taxonomy" id="293050"/>
    <lineage>
        <taxon>Bacteria</taxon>
        <taxon>Bacillati</taxon>
        <taxon>Actinomycetota</taxon>
        <taxon>Actinomycetes</taxon>
        <taxon>Mycobacteriales</taxon>
        <taxon>Nocardiaceae</taxon>
        <taxon>Rhodococcoides</taxon>
    </lineage>
</organism>
<dbReference type="InterPro" id="IPR019278">
    <property type="entry name" value="DICT_dom"/>
</dbReference>
<proteinExistence type="predicted"/>
<dbReference type="Pfam" id="PF00563">
    <property type="entry name" value="EAL"/>
    <property type="match status" value="1"/>
</dbReference>